<gene>
    <name evidence="4" type="ORF">EZ449_14325</name>
</gene>
<proteinExistence type="predicted"/>
<dbReference type="PANTHER" id="PTHR34216:SF3">
    <property type="entry name" value="POLY-BETA-1,6-N-ACETYL-D-GLUCOSAMINE N-DEACETYLASE"/>
    <property type="match status" value="1"/>
</dbReference>
<dbReference type="OrthoDB" id="9778320at2"/>
<dbReference type="InterPro" id="IPR051398">
    <property type="entry name" value="Polysacch_Deacetylase"/>
</dbReference>
<evidence type="ECO:0000313" key="5">
    <source>
        <dbReference type="Proteomes" id="UP000291485"/>
    </source>
</evidence>
<accession>A0A4V2MMQ0</accession>
<name>A0A4V2MMQ0_9SPHI</name>
<dbReference type="PANTHER" id="PTHR34216">
    <property type="match status" value="1"/>
</dbReference>
<protein>
    <submittedName>
        <fullName evidence="4">Polysaccharide deacetylase family protein</fullName>
    </submittedName>
</protein>
<dbReference type="InterPro" id="IPR011330">
    <property type="entry name" value="Glyco_hydro/deAcase_b/a-brl"/>
</dbReference>
<dbReference type="PROSITE" id="PS51677">
    <property type="entry name" value="NODB"/>
    <property type="match status" value="1"/>
</dbReference>
<dbReference type="Gene3D" id="3.20.20.370">
    <property type="entry name" value="Glycoside hydrolase/deacetylase"/>
    <property type="match status" value="1"/>
</dbReference>
<evidence type="ECO:0000313" key="4">
    <source>
        <dbReference type="EMBL" id="TCD07706.1"/>
    </source>
</evidence>
<keyword evidence="2" id="KW-0732">Signal</keyword>
<dbReference type="Pfam" id="PF01522">
    <property type="entry name" value="Polysacc_deac_1"/>
    <property type="match status" value="1"/>
</dbReference>
<dbReference type="SUPFAM" id="SSF88713">
    <property type="entry name" value="Glycoside hydrolase/deacetylase"/>
    <property type="match status" value="1"/>
</dbReference>
<sequence length="249" mass="28232">MGLPIIMLHHVCDNPYESLAGWSISRNKFSLLLNAIDKKGFQTTTFEEIDTKQWSGSVLKDKVIITFDDCPKSLLDFALPELIDRHMKAVFFIPTAEIGGYNRWDVDSQGFEKVELMDQADLIKLSTLGMEIGSHGHHHKNGNLICAADFAVEIETSKSILEKIIHKKIYSLAYPYGEVPKNFKALLKDAGYRYGLSIYQSFTHHLSLRRIGIHESDDAKSIAFKLSRSYQFLRVFADPLLSIFKSSKA</sequence>
<comment type="caution">
    <text evidence="4">The sequence shown here is derived from an EMBL/GenBank/DDBJ whole genome shotgun (WGS) entry which is preliminary data.</text>
</comment>
<organism evidence="4 5">
    <name type="scientific">Pedobacter frigidisoli</name>
    <dbReference type="NCBI Taxonomy" id="2530455"/>
    <lineage>
        <taxon>Bacteria</taxon>
        <taxon>Pseudomonadati</taxon>
        <taxon>Bacteroidota</taxon>
        <taxon>Sphingobacteriia</taxon>
        <taxon>Sphingobacteriales</taxon>
        <taxon>Sphingobacteriaceae</taxon>
        <taxon>Pedobacter</taxon>
    </lineage>
</organism>
<dbReference type="CDD" id="cd10918">
    <property type="entry name" value="CE4_NodB_like_5s_6s"/>
    <property type="match status" value="1"/>
</dbReference>
<dbReference type="GO" id="GO:0005576">
    <property type="term" value="C:extracellular region"/>
    <property type="evidence" value="ECO:0007669"/>
    <property type="project" value="UniProtKB-SubCell"/>
</dbReference>
<dbReference type="EMBL" id="SJSN01000010">
    <property type="protein sequence ID" value="TCD07706.1"/>
    <property type="molecule type" value="Genomic_DNA"/>
</dbReference>
<feature type="domain" description="NodB homology" evidence="3">
    <location>
        <begin position="61"/>
        <end position="249"/>
    </location>
</feature>
<dbReference type="Proteomes" id="UP000291485">
    <property type="component" value="Unassembled WGS sequence"/>
</dbReference>
<dbReference type="GO" id="GO:0005975">
    <property type="term" value="P:carbohydrate metabolic process"/>
    <property type="evidence" value="ECO:0007669"/>
    <property type="project" value="InterPro"/>
</dbReference>
<dbReference type="InterPro" id="IPR002509">
    <property type="entry name" value="NODB_dom"/>
</dbReference>
<evidence type="ECO:0000256" key="2">
    <source>
        <dbReference type="ARBA" id="ARBA00022729"/>
    </source>
</evidence>
<dbReference type="GO" id="GO:0016810">
    <property type="term" value="F:hydrolase activity, acting on carbon-nitrogen (but not peptide) bonds"/>
    <property type="evidence" value="ECO:0007669"/>
    <property type="project" value="InterPro"/>
</dbReference>
<dbReference type="AlphaFoldDB" id="A0A4V2MMQ0"/>
<dbReference type="RefSeq" id="WP_131559963.1">
    <property type="nucleotide sequence ID" value="NZ_SJSN01000010.1"/>
</dbReference>
<evidence type="ECO:0000256" key="1">
    <source>
        <dbReference type="ARBA" id="ARBA00004613"/>
    </source>
</evidence>
<keyword evidence="5" id="KW-1185">Reference proteome</keyword>
<reference evidence="4 5" key="1">
    <citation type="submission" date="2019-02" db="EMBL/GenBank/DDBJ databases">
        <title>Pedobacter sp. RP-3-11 sp. nov., isolated from Arctic soil.</title>
        <authorList>
            <person name="Dahal R.H."/>
        </authorList>
    </citation>
    <scope>NUCLEOTIDE SEQUENCE [LARGE SCALE GENOMIC DNA]</scope>
    <source>
        <strain evidence="4 5">RP-3-11</strain>
    </source>
</reference>
<evidence type="ECO:0000259" key="3">
    <source>
        <dbReference type="PROSITE" id="PS51677"/>
    </source>
</evidence>
<comment type="subcellular location">
    <subcellularLocation>
        <location evidence="1">Secreted</location>
    </subcellularLocation>
</comment>